<evidence type="ECO:0000256" key="1">
    <source>
        <dbReference type="ARBA" id="ARBA00010838"/>
    </source>
</evidence>
<keyword evidence="7" id="KW-1185">Reference proteome</keyword>
<dbReference type="PANTHER" id="PTHR10353:SF268">
    <property type="entry name" value="BETA-GLUCOSIDASE"/>
    <property type="match status" value="1"/>
</dbReference>
<evidence type="ECO:0000256" key="4">
    <source>
        <dbReference type="RuleBase" id="RU003690"/>
    </source>
</evidence>
<dbReference type="InterPro" id="IPR033132">
    <property type="entry name" value="GH_1_N_CS"/>
</dbReference>
<dbReference type="EMBL" id="OX465086">
    <property type="protein sequence ID" value="CAI9260724.1"/>
    <property type="molecule type" value="Genomic_DNA"/>
</dbReference>
<name>A0AA35V2M4_LACSI</name>
<evidence type="ECO:0008006" key="8">
    <source>
        <dbReference type="Google" id="ProtNLM"/>
    </source>
</evidence>
<feature type="chain" id="PRO_5041408336" description="Thioglucosidase" evidence="5">
    <location>
        <begin position="27"/>
        <end position="528"/>
    </location>
</feature>
<sequence>MKLQSKSTTIFLFWYLIYIYASVLEASNDSDGGFELEKKEEHHVKISDFPTGFFFGAATSAYQVEGAYLEDAKSLSNWDTFCHSIGCGENGENGDIADFHYHLFLKDIEIMHSLGLKAYRFSISWARILPRGKCGEVNPAGIMFYNKIIDNLILKGIEPFVTIHHFDFPQELEDKYESWLNHEMQEDFVHLADICFKYFGDRVKYWTTFNEPNLFTDFAYMWGVYPPARCSKPFGNCRTGNSDVDPLIVMHNIVLAHGKTAKLYYQKYKLEQGGSIGIVVNCLMFVPLTNSKLDVEATQRAFAFYIGRVLDPLIYGDYPQEMHEYLGNQLPNFSIHEKYILKNSIDFIGINHYSSIYTKDCTNSTCSPTANRAIQGFLDIVAMRDGILIGESTGIEDFYVVPKGIEEIVNEIKFRYKNKPMFITENGYSSPDLHEKRVNVILNDTKRVKFHQEYLEFLAKSIRDGADVRGYFVWSLMDNYEWLSGYSVKFGLYYVDRETQTRIPKLSAIWYKNFLLNKTYPINVRAYA</sequence>
<dbReference type="FunFam" id="3.20.20.80:FF:000020">
    <property type="entry name" value="Beta-glucosidase 12"/>
    <property type="match status" value="1"/>
</dbReference>
<dbReference type="PRINTS" id="PR00131">
    <property type="entry name" value="GLHYDRLASE1"/>
</dbReference>
<dbReference type="SUPFAM" id="SSF51445">
    <property type="entry name" value="(Trans)glycosidases"/>
    <property type="match status" value="1"/>
</dbReference>
<dbReference type="InterPro" id="IPR001360">
    <property type="entry name" value="Glyco_hydro_1"/>
</dbReference>
<evidence type="ECO:0000313" key="6">
    <source>
        <dbReference type="EMBL" id="CAI9260724.1"/>
    </source>
</evidence>
<dbReference type="Gene3D" id="3.20.20.80">
    <property type="entry name" value="Glycosidases"/>
    <property type="match status" value="1"/>
</dbReference>
<dbReference type="GO" id="GO:0005975">
    <property type="term" value="P:carbohydrate metabolic process"/>
    <property type="evidence" value="ECO:0007669"/>
    <property type="project" value="InterPro"/>
</dbReference>
<dbReference type="PROSITE" id="PS00653">
    <property type="entry name" value="GLYCOSYL_HYDROL_F1_2"/>
    <property type="match status" value="1"/>
</dbReference>
<protein>
    <recommendedName>
        <fullName evidence="8">Thioglucosidase</fullName>
    </recommendedName>
</protein>
<dbReference type="Pfam" id="PF00232">
    <property type="entry name" value="Glyco_hydro_1"/>
    <property type="match status" value="1"/>
</dbReference>
<comment type="similarity">
    <text evidence="1 4">Belongs to the glycosyl hydrolase 1 family.</text>
</comment>
<feature type="signal peptide" evidence="5">
    <location>
        <begin position="1"/>
        <end position="26"/>
    </location>
</feature>
<dbReference type="GO" id="GO:0008422">
    <property type="term" value="F:beta-glucosidase activity"/>
    <property type="evidence" value="ECO:0007669"/>
    <property type="project" value="TreeGrafter"/>
</dbReference>
<dbReference type="Proteomes" id="UP001177003">
    <property type="component" value="Chromosome 0"/>
</dbReference>
<dbReference type="PANTHER" id="PTHR10353">
    <property type="entry name" value="GLYCOSYL HYDROLASE"/>
    <property type="match status" value="1"/>
</dbReference>
<keyword evidence="2" id="KW-0378">Hydrolase</keyword>
<organism evidence="6 7">
    <name type="scientific">Lactuca saligna</name>
    <name type="common">Willowleaf lettuce</name>
    <dbReference type="NCBI Taxonomy" id="75948"/>
    <lineage>
        <taxon>Eukaryota</taxon>
        <taxon>Viridiplantae</taxon>
        <taxon>Streptophyta</taxon>
        <taxon>Embryophyta</taxon>
        <taxon>Tracheophyta</taxon>
        <taxon>Spermatophyta</taxon>
        <taxon>Magnoliopsida</taxon>
        <taxon>eudicotyledons</taxon>
        <taxon>Gunneridae</taxon>
        <taxon>Pentapetalae</taxon>
        <taxon>asterids</taxon>
        <taxon>campanulids</taxon>
        <taxon>Asterales</taxon>
        <taxon>Asteraceae</taxon>
        <taxon>Cichorioideae</taxon>
        <taxon>Cichorieae</taxon>
        <taxon>Lactucinae</taxon>
        <taxon>Lactuca</taxon>
    </lineage>
</organism>
<gene>
    <name evidence="6" type="ORF">LSALG_LOCUS1550</name>
</gene>
<dbReference type="AlphaFoldDB" id="A0AA35V2M4"/>
<proteinExistence type="inferred from homology"/>
<evidence type="ECO:0000256" key="2">
    <source>
        <dbReference type="ARBA" id="ARBA00022801"/>
    </source>
</evidence>
<evidence type="ECO:0000256" key="5">
    <source>
        <dbReference type="SAM" id="SignalP"/>
    </source>
</evidence>
<dbReference type="InterPro" id="IPR017853">
    <property type="entry name" value="GH"/>
</dbReference>
<keyword evidence="3" id="KW-0326">Glycosidase</keyword>
<evidence type="ECO:0000313" key="7">
    <source>
        <dbReference type="Proteomes" id="UP001177003"/>
    </source>
</evidence>
<accession>A0AA35V2M4</accession>
<evidence type="ECO:0000256" key="3">
    <source>
        <dbReference type="ARBA" id="ARBA00023295"/>
    </source>
</evidence>
<reference evidence="6" key="1">
    <citation type="submission" date="2023-04" db="EMBL/GenBank/DDBJ databases">
        <authorList>
            <person name="Vijverberg K."/>
            <person name="Xiong W."/>
            <person name="Schranz E."/>
        </authorList>
    </citation>
    <scope>NUCLEOTIDE SEQUENCE</scope>
</reference>
<keyword evidence="5" id="KW-0732">Signal</keyword>